<organism evidence="1 2">
    <name type="scientific">Enterococcus faecium</name>
    <name type="common">Streptococcus faecium</name>
    <dbReference type="NCBI Taxonomy" id="1352"/>
    <lineage>
        <taxon>Bacteria</taxon>
        <taxon>Bacillati</taxon>
        <taxon>Bacillota</taxon>
        <taxon>Bacilli</taxon>
        <taxon>Lactobacillales</taxon>
        <taxon>Enterococcaceae</taxon>
        <taxon>Enterococcus</taxon>
    </lineage>
</organism>
<reference evidence="1" key="1">
    <citation type="submission" date="2023-03" db="EMBL/GenBank/DDBJ databases">
        <authorList>
            <person name="Shen W."/>
            <person name="Cai J."/>
        </authorList>
    </citation>
    <scope>NUCLEOTIDE SEQUENCE</scope>
    <source>
        <strain evidence="1">B1010-2</strain>
    </source>
</reference>
<name>A0AAW8RLF9_ENTFC</name>
<accession>A0AAW8RLF9</accession>
<dbReference type="AlphaFoldDB" id="A0AAW8RLF9"/>
<comment type="caution">
    <text evidence="1">The sequence shown here is derived from an EMBL/GenBank/DDBJ whole genome shotgun (WGS) entry which is preliminary data.</text>
</comment>
<gene>
    <name evidence="1" type="ORF">P6Z85_12425</name>
</gene>
<sequence length="25" mass="2726">MDQYLTVNVVTPAGLVYDHHAAIVV</sequence>
<proteinExistence type="predicted"/>
<evidence type="ECO:0000313" key="2">
    <source>
        <dbReference type="Proteomes" id="UP001260956"/>
    </source>
</evidence>
<dbReference type="Proteomes" id="UP001260956">
    <property type="component" value="Unassembled WGS sequence"/>
</dbReference>
<evidence type="ECO:0000313" key="1">
    <source>
        <dbReference type="EMBL" id="MDT2370932.1"/>
    </source>
</evidence>
<protein>
    <submittedName>
        <fullName evidence="1">F0F1 ATP synthase subunit epsilon</fullName>
    </submittedName>
</protein>
<dbReference type="EMBL" id="JARPTX010000059">
    <property type="protein sequence ID" value="MDT2370932.1"/>
    <property type="molecule type" value="Genomic_DNA"/>
</dbReference>
<feature type="non-terminal residue" evidence="1">
    <location>
        <position position="25"/>
    </location>
</feature>